<dbReference type="OMA" id="AVHICIG"/>
<reference evidence="2 4" key="1">
    <citation type="submission" date="2015-02" db="EMBL/GenBank/DDBJ databases">
        <authorList>
            <person name="Chooi Y.-H."/>
        </authorList>
    </citation>
    <scope>NUCLEOTIDE SEQUENCE [LARGE SCALE GENOMIC DNA]</scope>
    <source>
        <strain evidence="2">E3</strain>
    </source>
</reference>
<evidence type="ECO:0008006" key="6">
    <source>
        <dbReference type="Google" id="ProtNLM"/>
    </source>
</evidence>
<organism evidence="2 4">
    <name type="scientific">Plasmodiophora brassicae</name>
    <name type="common">Clubroot disease agent</name>
    <dbReference type="NCBI Taxonomy" id="37360"/>
    <lineage>
        <taxon>Eukaryota</taxon>
        <taxon>Sar</taxon>
        <taxon>Rhizaria</taxon>
        <taxon>Endomyxa</taxon>
        <taxon>Phytomyxea</taxon>
        <taxon>Plasmodiophorida</taxon>
        <taxon>Plasmodiophoridae</taxon>
        <taxon>Plasmodiophora</taxon>
    </lineage>
</organism>
<feature type="transmembrane region" description="Helical" evidence="1">
    <location>
        <begin position="6"/>
        <end position="27"/>
    </location>
</feature>
<dbReference type="PANTHER" id="PTHR31303">
    <property type="entry name" value="CTP-DEPENDENT DIACYLGLYCEROL KINASE 1"/>
    <property type="match status" value="1"/>
</dbReference>
<keyword evidence="1" id="KW-1133">Transmembrane helix</keyword>
<protein>
    <recommendedName>
        <fullName evidence="6">Dolichol kinase</fullName>
    </recommendedName>
</protein>
<keyword evidence="1" id="KW-0812">Transmembrane</keyword>
<keyword evidence="3" id="KW-0496">Mitochondrion</keyword>
<dbReference type="GO" id="GO:0004143">
    <property type="term" value="F:ATP-dependent diacylglycerol kinase activity"/>
    <property type="evidence" value="ECO:0007669"/>
    <property type="project" value="InterPro"/>
</dbReference>
<dbReference type="GO" id="GO:0005789">
    <property type="term" value="C:endoplasmic reticulum membrane"/>
    <property type="evidence" value="ECO:0007669"/>
    <property type="project" value="TreeGrafter"/>
</dbReference>
<evidence type="ECO:0000313" key="5">
    <source>
        <dbReference type="Proteomes" id="UP000290189"/>
    </source>
</evidence>
<evidence type="ECO:0000256" key="1">
    <source>
        <dbReference type="SAM" id="Phobius"/>
    </source>
</evidence>
<dbReference type="Proteomes" id="UP000290189">
    <property type="component" value="Unassembled WGS sequence"/>
</dbReference>
<feature type="transmembrane region" description="Helical" evidence="1">
    <location>
        <begin position="57"/>
        <end position="90"/>
    </location>
</feature>
<sequence>MLAPDVGGVAVPLVAIAGVLVVLYVVVTWNARVAQDDAPVAAGAVDPIQLRRKAVHICIGMSFAIIGQYVLTAAEAVAAMTTSVAIFYALHRWRRSDPKFNDTFNRLFAPVLRPRELHDLPSAFHMMVGVDLVLLLFPKPYAILATLLVTIGDPCASFFGVRLATPSSFRFANGKTLIGVTANATASFIVTATYLSVVVGDRDPVSVISQGVVGGVSSAIAELCEVDGLDDNLAIPVVSAGALMTWRTVAPSGWVSVYR</sequence>
<evidence type="ECO:0000313" key="2">
    <source>
        <dbReference type="EMBL" id="CEP00202.1"/>
    </source>
</evidence>
<dbReference type="PANTHER" id="PTHR31303:SF1">
    <property type="entry name" value="CTP-DEPENDENT DIACYLGLYCEROL KINASE 1"/>
    <property type="match status" value="1"/>
</dbReference>
<dbReference type="EMBL" id="OVEO01000006">
    <property type="protein sequence ID" value="SPQ96470.1"/>
    <property type="molecule type" value="Genomic_DNA"/>
</dbReference>
<dbReference type="Proteomes" id="UP000039324">
    <property type="component" value="Unassembled WGS sequence"/>
</dbReference>
<keyword evidence="4" id="KW-1185">Reference proteome</keyword>
<evidence type="ECO:0000313" key="3">
    <source>
        <dbReference type="EMBL" id="SPQ96470.1"/>
    </source>
</evidence>
<evidence type="ECO:0000313" key="4">
    <source>
        <dbReference type="Proteomes" id="UP000039324"/>
    </source>
</evidence>
<gene>
    <name evidence="2" type="ORF">PBRA_007936</name>
    <name evidence="3" type="ORF">PLBR_LOCUS3685</name>
</gene>
<dbReference type="GO" id="GO:0006654">
    <property type="term" value="P:phosphatidic acid biosynthetic process"/>
    <property type="evidence" value="ECO:0007669"/>
    <property type="project" value="TreeGrafter"/>
</dbReference>
<proteinExistence type="predicted"/>
<dbReference type="AlphaFoldDB" id="A0A0G4IY98"/>
<dbReference type="InterPro" id="IPR037997">
    <property type="entry name" value="Dgk1-like"/>
</dbReference>
<dbReference type="OrthoDB" id="5673at2759"/>
<geneLocation type="mitochondrion" evidence="3"/>
<feature type="transmembrane region" description="Helical" evidence="1">
    <location>
        <begin position="176"/>
        <end position="197"/>
    </location>
</feature>
<name>A0A0G4IY98_PLABS</name>
<accession>A0A0G4IY98</accession>
<dbReference type="EMBL" id="CDSF01000099">
    <property type="protein sequence ID" value="CEP00202.1"/>
    <property type="molecule type" value="Genomic_DNA"/>
</dbReference>
<keyword evidence="1" id="KW-0472">Membrane</keyword>
<reference evidence="3 5" key="2">
    <citation type="submission" date="2018-03" db="EMBL/GenBank/DDBJ databases">
        <authorList>
            <person name="Fogelqvist J."/>
        </authorList>
    </citation>
    <scope>NUCLEOTIDE SEQUENCE [LARGE SCALE GENOMIC DNA]</scope>
</reference>
<dbReference type="STRING" id="37360.A0A0G4IY98"/>